<evidence type="ECO:0000256" key="1">
    <source>
        <dbReference type="ARBA" id="ARBA00022801"/>
    </source>
</evidence>
<dbReference type="CDD" id="cd07197">
    <property type="entry name" value="nitrilase"/>
    <property type="match status" value="1"/>
</dbReference>
<gene>
    <name evidence="3" type="ORF">D7Z94_17230</name>
</gene>
<evidence type="ECO:0000313" key="4">
    <source>
        <dbReference type="Proteomes" id="UP000276603"/>
    </source>
</evidence>
<dbReference type="InterPro" id="IPR036526">
    <property type="entry name" value="C-N_Hydrolase_sf"/>
</dbReference>
<sequence>MKIYHAIQTVYFAFFLSSVVLSTLNHTLMAQSIAKTVTLNVGIGQMHVEGGNPEVNLKNAALFIKEASKKSCDIVVLPECLDFGWTNSLAIEGAHSIPGAHSKILQEAAKNNKIYVVAGLTERNGDKIHNTALLISPTGKILGKHRKINILDIAQHIYTPGTSCTVTPTDLGMVGMNICADNSPASNELGHALGYMGADIILSPCSWAVPPDYDNEKTPYGDIWKESYTEIALKHHIPVIGVSNTGLVKDGEWKGWWCIGASLVVSKDGEIQKQFEYTKEESKLYTIKIEVGSD</sequence>
<evidence type="ECO:0000259" key="2">
    <source>
        <dbReference type="PROSITE" id="PS50263"/>
    </source>
</evidence>
<dbReference type="SUPFAM" id="SSF56317">
    <property type="entry name" value="Carbon-nitrogen hydrolase"/>
    <property type="match status" value="1"/>
</dbReference>
<dbReference type="PROSITE" id="PS50263">
    <property type="entry name" value="CN_HYDROLASE"/>
    <property type="match status" value="1"/>
</dbReference>
<dbReference type="Gene3D" id="3.60.110.10">
    <property type="entry name" value="Carbon-nitrogen hydrolase"/>
    <property type="match status" value="1"/>
</dbReference>
<proteinExistence type="predicted"/>
<name>A0A3B0C3R0_9FLAO</name>
<dbReference type="Proteomes" id="UP000276603">
    <property type="component" value="Unassembled WGS sequence"/>
</dbReference>
<reference evidence="3 4" key="1">
    <citation type="submission" date="2018-10" db="EMBL/GenBank/DDBJ databases">
        <title>Ulvibacterium marinum gen. nov., sp. nov., a novel marine bacterium of the family Flavobacteriaceae, isolated from a culture of the green alga Ulva prolifera.</title>
        <authorList>
            <person name="Zhang Z."/>
        </authorList>
    </citation>
    <scope>NUCLEOTIDE SEQUENCE [LARGE SCALE GENOMIC DNA]</scope>
    <source>
        <strain evidence="3 4">CCMM003</strain>
    </source>
</reference>
<keyword evidence="4" id="KW-1185">Reference proteome</keyword>
<comment type="caution">
    <text evidence="3">The sequence shown here is derived from an EMBL/GenBank/DDBJ whole genome shotgun (WGS) entry which is preliminary data.</text>
</comment>
<dbReference type="PANTHER" id="PTHR43674">
    <property type="entry name" value="NITRILASE C965.09-RELATED"/>
    <property type="match status" value="1"/>
</dbReference>
<dbReference type="InterPro" id="IPR003010">
    <property type="entry name" value="C-N_Hydrolase"/>
</dbReference>
<protein>
    <submittedName>
        <fullName evidence="3">Carbon-nitrogen hydrolase family protein</fullName>
    </submittedName>
</protein>
<feature type="domain" description="CN hydrolase" evidence="2">
    <location>
        <begin position="39"/>
        <end position="294"/>
    </location>
</feature>
<organism evidence="3 4">
    <name type="scientific">Ulvibacterium marinum</name>
    <dbReference type="NCBI Taxonomy" id="2419782"/>
    <lineage>
        <taxon>Bacteria</taxon>
        <taxon>Pseudomonadati</taxon>
        <taxon>Bacteroidota</taxon>
        <taxon>Flavobacteriia</taxon>
        <taxon>Flavobacteriales</taxon>
        <taxon>Flavobacteriaceae</taxon>
        <taxon>Ulvibacterium</taxon>
    </lineage>
</organism>
<dbReference type="GO" id="GO:0050126">
    <property type="term" value="F:N-carbamoylputrescine amidase activity"/>
    <property type="evidence" value="ECO:0007669"/>
    <property type="project" value="TreeGrafter"/>
</dbReference>
<dbReference type="PANTHER" id="PTHR43674:SF2">
    <property type="entry name" value="BETA-UREIDOPROPIONASE"/>
    <property type="match status" value="1"/>
</dbReference>
<dbReference type="AlphaFoldDB" id="A0A3B0C3R0"/>
<dbReference type="InterPro" id="IPR050345">
    <property type="entry name" value="Aliph_Amidase/BUP"/>
</dbReference>
<dbReference type="EMBL" id="RBCJ01000003">
    <property type="protein sequence ID" value="RKN79990.1"/>
    <property type="molecule type" value="Genomic_DNA"/>
</dbReference>
<accession>A0A3B0C3R0</accession>
<dbReference type="Pfam" id="PF00795">
    <property type="entry name" value="CN_hydrolase"/>
    <property type="match status" value="1"/>
</dbReference>
<dbReference type="GO" id="GO:0033388">
    <property type="term" value="P:putrescine biosynthetic process from arginine"/>
    <property type="evidence" value="ECO:0007669"/>
    <property type="project" value="TreeGrafter"/>
</dbReference>
<evidence type="ECO:0000313" key="3">
    <source>
        <dbReference type="EMBL" id="RKN79990.1"/>
    </source>
</evidence>
<keyword evidence="1 3" id="KW-0378">Hydrolase</keyword>